<dbReference type="OrthoDB" id="1640476at2759"/>
<comment type="caution">
    <text evidence="3">The sequence shown here is derived from an EMBL/GenBank/DDBJ whole genome shotgun (WGS) entry which is preliminary data.</text>
</comment>
<keyword evidence="4" id="KW-1185">Reference proteome</keyword>
<evidence type="ECO:0000313" key="4">
    <source>
        <dbReference type="Proteomes" id="UP000019471"/>
    </source>
</evidence>
<feature type="domain" description="Ubiquitin-like" evidence="2">
    <location>
        <begin position="53"/>
        <end position="126"/>
    </location>
</feature>
<evidence type="ECO:0000256" key="1">
    <source>
        <dbReference type="SAM" id="MobiDB-lite"/>
    </source>
</evidence>
<proteinExistence type="predicted"/>
<evidence type="ECO:0000259" key="2">
    <source>
        <dbReference type="PROSITE" id="PS50053"/>
    </source>
</evidence>
<gene>
    <name evidence="3" type="ORF">A1O5_05093</name>
</gene>
<feature type="region of interest" description="Disordered" evidence="1">
    <location>
        <begin position="23"/>
        <end position="47"/>
    </location>
</feature>
<dbReference type="Gene3D" id="3.10.20.90">
    <property type="entry name" value="Phosphatidylinositol 3-kinase Catalytic Subunit, Chain A, domain 1"/>
    <property type="match status" value="1"/>
</dbReference>
<dbReference type="RefSeq" id="XP_007743886.1">
    <property type="nucleotide sequence ID" value="XM_007745696.1"/>
</dbReference>
<protein>
    <recommendedName>
        <fullName evidence="2">Ubiquitin-like domain-containing protein</fullName>
    </recommendedName>
</protein>
<dbReference type="InterPro" id="IPR000626">
    <property type="entry name" value="Ubiquitin-like_dom"/>
</dbReference>
<dbReference type="AlphaFoldDB" id="W9WSV9"/>
<dbReference type="SUPFAM" id="SSF54236">
    <property type="entry name" value="Ubiquitin-like"/>
    <property type="match status" value="1"/>
</dbReference>
<dbReference type="Pfam" id="PF00240">
    <property type="entry name" value="ubiquitin"/>
    <property type="match status" value="1"/>
</dbReference>
<evidence type="ECO:0000313" key="3">
    <source>
        <dbReference type="EMBL" id="EXJ71287.1"/>
    </source>
</evidence>
<organism evidence="3 4">
    <name type="scientific">Cladophialophora psammophila CBS 110553</name>
    <dbReference type="NCBI Taxonomy" id="1182543"/>
    <lineage>
        <taxon>Eukaryota</taxon>
        <taxon>Fungi</taxon>
        <taxon>Dikarya</taxon>
        <taxon>Ascomycota</taxon>
        <taxon>Pezizomycotina</taxon>
        <taxon>Eurotiomycetes</taxon>
        <taxon>Chaetothyriomycetidae</taxon>
        <taxon>Chaetothyriales</taxon>
        <taxon>Herpotrichiellaceae</taxon>
        <taxon>Cladophialophora</taxon>
    </lineage>
</organism>
<dbReference type="Proteomes" id="UP000019471">
    <property type="component" value="Unassembled WGS sequence"/>
</dbReference>
<sequence length="131" mass="14114">MDSQTVTGTSDIDAIAAKLEAAERGNLDGSKDSSNEEKAKEVKGKAPVPKDAVTVRCRLSDRGDPDVVVLLGRSQRVSALAQRIRDETDVPSKAKIRIAYLGKILDEKLTLLDQGWKEGHVVNALVVGVYS</sequence>
<accession>W9WSV9</accession>
<reference evidence="3 4" key="1">
    <citation type="submission" date="2013-03" db="EMBL/GenBank/DDBJ databases">
        <title>The Genome Sequence of Cladophialophora psammophila CBS 110553.</title>
        <authorList>
            <consortium name="The Broad Institute Genomics Platform"/>
            <person name="Cuomo C."/>
            <person name="de Hoog S."/>
            <person name="Gorbushina A."/>
            <person name="Walker B."/>
            <person name="Young S.K."/>
            <person name="Zeng Q."/>
            <person name="Gargeya S."/>
            <person name="Fitzgerald M."/>
            <person name="Haas B."/>
            <person name="Abouelleil A."/>
            <person name="Allen A.W."/>
            <person name="Alvarado L."/>
            <person name="Arachchi H.M."/>
            <person name="Berlin A.M."/>
            <person name="Chapman S.B."/>
            <person name="Gainer-Dewar J."/>
            <person name="Goldberg J."/>
            <person name="Griggs A."/>
            <person name="Gujja S."/>
            <person name="Hansen M."/>
            <person name="Howarth C."/>
            <person name="Imamovic A."/>
            <person name="Ireland A."/>
            <person name="Larimer J."/>
            <person name="McCowan C."/>
            <person name="Murphy C."/>
            <person name="Pearson M."/>
            <person name="Poon T.W."/>
            <person name="Priest M."/>
            <person name="Roberts A."/>
            <person name="Saif S."/>
            <person name="Shea T."/>
            <person name="Sisk P."/>
            <person name="Sykes S."/>
            <person name="Wortman J."/>
            <person name="Nusbaum C."/>
            <person name="Birren B."/>
        </authorList>
    </citation>
    <scope>NUCLEOTIDE SEQUENCE [LARGE SCALE GENOMIC DNA]</scope>
    <source>
        <strain evidence="3 4">CBS 110553</strain>
    </source>
</reference>
<dbReference type="HOGENOM" id="CLU_1927384_0_0_1"/>
<dbReference type="PROSITE" id="PS50053">
    <property type="entry name" value="UBIQUITIN_2"/>
    <property type="match status" value="1"/>
</dbReference>
<feature type="compositionally biased region" description="Basic and acidic residues" evidence="1">
    <location>
        <begin position="23"/>
        <end position="44"/>
    </location>
</feature>
<name>W9WSV9_9EURO</name>
<dbReference type="EMBL" id="AMGX01000007">
    <property type="protein sequence ID" value="EXJ71287.1"/>
    <property type="molecule type" value="Genomic_DNA"/>
</dbReference>
<dbReference type="GeneID" id="19189813"/>
<dbReference type="InterPro" id="IPR029071">
    <property type="entry name" value="Ubiquitin-like_domsf"/>
</dbReference>